<keyword evidence="1" id="KW-0067">ATP-binding</keyword>
<keyword evidence="4" id="KW-1185">Reference proteome</keyword>
<keyword evidence="1" id="KW-0547">Nucleotide-binding</keyword>
<evidence type="ECO:0000256" key="1">
    <source>
        <dbReference type="PROSITE-ProRule" id="PRU00409"/>
    </source>
</evidence>
<dbReference type="Pfam" id="PF02786">
    <property type="entry name" value="CPSase_L_D2"/>
    <property type="match status" value="1"/>
</dbReference>
<keyword evidence="3" id="KW-0436">Ligase</keyword>
<dbReference type="InterPro" id="IPR005479">
    <property type="entry name" value="CPAse_ATP-bd"/>
</dbReference>
<evidence type="ECO:0000313" key="4">
    <source>
        <dbReference type="Proteomes" id="UP000605670"/>
    </source>
</evidence>
<dbReference type="GO" id="GO:0046872">
    <property type="term" value="F:metal ion binding"/>
    <property type="evidence" value="ECO:0007669"/>
    <property type="project" value="InterPro"/>
</dbReference>
<comment type="caution">
    <text evidence="3">The sequence shown here is derived from an EMBL/GenBank/DDBJ whole genome shotgun (WGS) entry which is preliminary data.</text>
</comment>
<name>A0A917BWB5_9MICO</name>
<dbReference type="SUPFAM" id="SSF56059">
    <property type="entry name" value="Glutathione synthetase ATP-binding domain-like"/>
    <property type="match status" value="1"/>
</dbReference>
<dbReference type="PROSITE" id="PS50975">
    <property type="entry name" value="ATP_GRASP"/>
    <property type="match status" value="1"/>
</dbReference>
<feature type="domain" description="ATP-grasp" evidence="2">
    <location>
        <begin position="131"/>
        <end position="333"/>
    </location>
</feature>
<dbReference type="Gene3D" id="3.30.470.20">
    <property type="entry name" value="ATP-grasp fold, B domain"/>
    <property type="match status" value="1"/>
</dbReference>
<dbReference type="EMBL" id="BMEM01000004">
    <property type="protein sequence ID" value="GGF57142.1"/>
    <property type="molecule type" value="Genomic_DNA"/>
</dbReference>
<proteinExistence type="predicted"/>
<dbReference type="InterPro" id="IPR011761">
    <property type="entry name" value="ATP-grasp"/>
</dbReference>
<gene>
    <name evidence="3" type="ORF">GCM10011366_26250</name>
</gene>
<dbReference type="Proteomes" id="UP000605670">
    <property type="component" value="Unassembled WGS sequence"/>
</dbReference>
<sequence length="422" mass="46820">MSMPVAPHSSTTPFVPVVLGGDLPTYTLARAFHAELGVRTTVLSRAVPSAVRGSAIIDNVVVPGLSEPDEAVAAVHRVADAHPGARILVLGTMDWWIERLGEIRGAFDERVVVPYPELPLIERMNDKEQFAQLCAEVGVAHPQTVVVDHDVAETQVGDLLGSLRWPLVVKAADPPAFHHLIYPGKKKVGYAADVAELLDLRRTMSEAGYAGALVVQERIPGGDEQMRLLTTYSDRAGRVRWGRVGHVLLEDHDPSWIGNPLAVMHGTSDSMLADATKLLEAVGWTGYANFDVKVDPRDGREYFFELNPRLGRSHGYLHAAGHPIVTPYVREYVEGRDPYEDVTTGPETDDWLYAIAPVPLVRRYVTDRAVRHRLTRVRQQGRVMRPFVYAPDRSSERLLAQVKSDVLFVKNFASHYRRPVTS</sequence>
<dbReference type="GO" id="GO:0016874">
    <property type="term" value="F:ligase activity"/>
    <property type="evidence" value="ECO:0007669"/>
    <property type="project" value="UniProtKB-KW"/>
</dbReference>
<reference evidence="3" key="2">
    <citation type="submission" date="2020-09" db="EMBL/GenBank/DDBJ databases">
        <authorList>
            <person name="Sun Q."/>
            <person name="Zhou Y."/>
        </authorList>
    </citation>
    <scope>NUCLEOTIDE SEQUENCE</scope>
    <source>
        <strain evidence="3">CGMCC 1.12160</strain>
    </source>
</reference>
<dbReference type="AlphaFoldDB" id="A0A917BWB5"/>
<evidence type="ECO:0000259" key="2">
    <source>
        <dbReference type="PROSITE" id="PS50975"/>
    </source>
</evidence>
<reference evidence="3" key="1">
    <citation type="journal article" date="2014" name="Int. J. Syst. Evol. Microbiol.">
        <title>Complete genome sequence of Corynebacterium casei LMG S-19264T (=DSM 44701T), isolated from a smear-ripened cheese.</title>
        <authorList>
            <consortium name="US DOE Joint Genome Institute (JGI-PGF)"/>
            <person name="Walter F."/>
            <person name="Albersmeier A."/>
            <person name="Kalinowski J."/>
            <person name="Ruckert C."/>
        </authorList>
    </citation>
    <scope>NUCLEOTIDE SEQUENCE</scope>
    <source>
        <strain evidence="3">CGMCC 1.12160</strain>
    </source>
</reference>
<evidence type="ECO:0000313" key="3">
    <source>
        <dbReference type="EMBL" id="GGF57142.1"/>
    </source>
</evidence>
<organism evidence="3 4">
    <name type="scientific">Ornithinimicrobium tianjinense</name>
    <dbReference type="NCBI Taxonomy" id="1195761"/>
    <lineage>
        <taxon>Bacteria</taxon>
        <taxon>Bacillati</taxon>
        <taxon>Actinomycetota</taxon>
        <taxon>Actinomycetes</taxon>
        <taxon>Micrococcales</taxon>
        <taxon>Ornithinimicrobiaceae</taxon>
        <taxon>Ornithinimicrobium</taxon>
    </lineage>
</organism>
<accession>A0A917BWB5</accession>
<dbReference type="GO" id="GO:0005524">
    <property type="term" value="F:ATP binding"/>
    <property type="evidence" value="ECO:0007669"/>
    <property type="project" value="UniProtKB-UniRule"/>
</dbReference>
<protein>
    <submittedName>
        <fullName evidence="3">Carboxylate--amine ligase</fullName>
    </submittedName>
</protein>
<dbReference type="RefSeq" id="WP_188431483.1">
    <property type="nucleotide sequence ID" value="NZ_BAABKH010000014.1"/>
</dbReference>